<dbReference type="AlphaFoldDB" id="A0A133PP17"/>
<evidence type="ECO:0000259" key="2">
    <source>
        <dbReference type="Pfam" id="PF06750"/>
    </source>
</evidence>
<feature type="transmembrane region" description="Helical" evidence="1">
    <location>
        <begin position="127"/>
        <end position="147"/>
    </location>
</feature>
<dbReference type="PATRIC" id="fig|54005.3.peg.818"/>
<keyword evidence="1" id="KW-0812">Transmembrane</keyword>
<dbReference type="PANTHER" id="PTHR30487">
    <property type="entry name" value="TYPE 4 PREPILIN-LIKE PROTEINS LEADER PEPTIDE-PROCESSING ENZYME"/>
    <property type="match status" value="1"/>
</dbReference>
<feature type="domain" description="Prepilin peptidase A24 N-terminal" evidence="2">
    <location>
        <begin position="16"/>
        <end position="99"/>
    </location>
</feature>
<feature type="transmembrane region" description="Helical" evidence="1">
    <location>
        <begin position="196"/>
        <end position="217"/>
    </location>
</feature>
<name>A0A133PP17_9FIRM</name>
<evidence type="ECO:0000313" key="3">
    <source>
        <dbReference type="EMBL" id="KXA30369.1"/>
    </source>
</evidence>
<feature type="transmembrane region" description="Helical" evidence="1">
    <location>
        <begin position="99"/>
        <end position="121"/>
    </location>
</feature>
<reference evidence="3 4" key="1">
    <citation type="submission" date="2016-01" db="EMBL/GenBank/DDBJ databases">
        <authorList>
            <person name="Oliw E.H."/>
        </authorList>
    </citation>
    <scope>NUCLEOTIDE SEQUENCE [LARGE SCALE GENOMIC DNA]</scope>
    <source>
        <strain evidence="3 4">CMW7756A</strain>
    </source>
</reference>
<feature type="transmembrane region" description="Helical" evidence="1">
    <location>
        <begin position="224"/>
        <end position="241"/>
    </location>
</feature>
<feature type="transmembrane region" description="Helical" evidence="1">
    <location>
        <begin position="6"/>
        <end position="28"/>
    </location>
</feature>
<keyword evidence="1" id="KW-1133">Transmembrane helix</keyword>
<feature type="transmembrane region" description="Helical" evidence="1">
    <location>
        <begin position="159"/>
        <end position="184"/>
    </location>
</feature>
<evidence type="ECO:0000256" key="1">
    <source>
        <dbReference type="SAM" id="Phobius"/>
    </source>
</evidence>
<dbReference type="InterPro" id="IPR010627">
    <property type="entry name" value="Prepilin_pept_A24_N"/>
</dbReference>
<protein>
    <submittedName>
        <fullName evidence="3">Bacterial peptidase A24 protein</fullName>
    </submittedName>
</protein>
<keyword evidence="1" id="KW-0472">Membrane</keyword>
<sequence>MKNNFYFLFISFLVFLFGGSLGSFYQVFIERRERGEDFIFSRSSCDSCNKTLKFYEMIPVFSYIFLRGSCSSCGEKIGRENFYIEVLTSFLALLVFMRYGISIETLIIIFIVIVASFIGVLDYKTGYIYNLDLFILLFFVIIYKIFISGGILASIKFSLAMGLIFFLLYYFTGMMGLGDVYYAFIMGLVANNLFEVFLLFRDSFIIAGIVALILILLKKKTLKDSISFGPFMTTAIIIFFICR</sequence>
<dbReference type="PANTHER" id="PTHR30487:SF0">
    <property type="entry name" value="PREPILIN LEADER PEPTIDASE_N-METHYLTRANSFERASE-RELATED"/>
    <property type="match status" value="1"/>
</dbReference>
<dbReference type="InterPro" id="IPR050882">
    <property type="entry name" value="Prepilin_peptidase/N-MTase"/>
</dbReference>
<comment type="caution">
    <text evidence="3">The sequence shown here is derived from an EMBL/GenBank/DDBJ whole genome shotgun (WGS) entry which is preliminary data.</text>
</comment>
<evidence type="ECO:0000313" key="4">
    <source>
        <dbReference type="Proteomes" id="UP000070174"/>
    </source>
</evidence>
<dbReference type="GO" id="GO:0005886">
    <property type="term" value="C:plasma membrane"/>
    <property type="evidence" value="ECO:0007669"/>
    <property type="project" value="TreeGrafter"/>
</dbReference>
<dbReference type="Pfam" id="PF06750">
    <property type="entry name" value="A24_N_bact"/>
    <property type="match status" value="1"/>
</dbReference>
<dbReference type="GO" id="GO:0004190">
    <property type="term" value="F:aspartic-type endopeptidase activity"/>
    <property type="evidence" value="ECO:0007669"/>
    <property type="project" value="TreeGrafter"/>
</dbReference>
<dbReference type="Proteomes" id="UP000070174">
    <property type="component" value="Unassembled WGS sequence"/>
</dbReference>
<proteinExistence type="predicted"/>
<dbReference type="RefSeq" id="WP_060800020.1">
    <property type="nucleotide sequence ID" value="NZ_KQ957097.1"/>
</dbReference>
<organism evidence="3">
    <name type="scientific">Peptoniphilus harei</name>
    <dbReference type="NCBI Taxonomy" id="54005"/>
    <lineage>
        <taxon>Bacteria</taxon>
        <taxon>Bacillati</taxon>
        <taxon>Bacillota</taxon>
        <taxon>Tissierellia</taxon>
        <taxon>Tissierellales</taxon>
        <taxon>Peptoniphilaceae</taxon>
        <taxon>Peptoniphilus</taxon>
    </lineage>
</organism>
<dbReference type="GO" id="GO:0006465">
    <property type="term" value="P:signal peptide processing"/>
    <property type="evidence" value="ECO:0007669"/>
    <property type="project" value="TreeGrafter"/>
</dbReference>
<gene>
    <name evidence="3" type="ORF">HMPREF3229_00830</name>
</gene>
<dbReference type="EMBL" id="LRQE01000025">
    <property type="protein sequence ID" value="KXA30369.1"/>
    <property type="molecule type" value="Genomic_DNA"/>
</dbReference>
<accession>A0A133PP17</accession>